<feature type="domain" description="Radical SAM core" evidence="16">
    <location>
        <begin position="56"/>
        <end position="293"/>
    </location>
</feature>
<dbReference type="SFLD" id="SFLDS00029">
    <property type="entry name" value="Radical_SAM"/>
    <property type="match status" value="1"/>
</dbReference>
<proteinExistence type="inferred from homology"/>
<dbReference type="SFLD" id="SFLDF00277">
    <property type="entry name" value="oxygen-independent_coproporphy"/>
    <property type="match status" value="1"/>
</dbReference>
<dbReference type="Proteomes" id="UP001628193">
    <property type="component" value="Unassembled WGS sequence"/>
</dbReference>
<accession>A0ABQ0CCC0</accession>
<dbReference type="GO" id="GO:0051989">
    <property type="term" value="F:coproporphyrinogen dehydrogenase activity"/>
    <property type="evidence" value="ECO:0007669"/>
    <property type="project" value="UniProtKB-EC"/>
</dbReference>
<evidence type="ECO:0000256" key="6">
    <source>
        <dbReference type="ARBA" id="ARBA00022490"/>
    </source>
</evidence>
<dbReference type="InterPro" id="IPR007197">
    <property type="entry name" value="rSAM"/>
</dbReference>
<evidence type="ECO:0000256" key="12">
    <source>
        <dbReference type="ARBA" id="ARBA00023244"/>
    </source>
</evidence>
<evidence type="ECO:0000256" key="9">
    <source>
        <dbReference type="ARBA" id="ARBA00023002"/>
    </source>
</evidence>
<evidence type="ECO:0000313" key="18">
    <source>
        <dbReference type="Proteomes" id="UP001628193"/>
    </source>
</evidence>
<dbReference type="SUPFAM" id="SSF102114">
    <property type="entry name" value="Radical SAM enzymes"/>
    <property type="match status" value="1"/>
</dbReference>
<evidence type="ECO:0000256" key="2">
    <source>
        <dbReference type="ARBA" id="ARBA00004785"/>
    </source>
</evidence>
<name>A0ABQ0CCC0_9PROT</name>
<evidence type="ECO:0000256" key="8">
    <source>
        <dbReference type="ARBA" id="ARBA00022723"/>
    </source>
</evidence>
<evidence type="ECO:0000256" key="15">
    <source>
        <dbReference type="PIRNR" id="PIRNR000167"/>
    </source>
</evidence>
<comment type="pathway">
    <text evidence="2 15">Porphyrin-containing compound metabolism; protoporphyrin-IX biosynthesis; protoporphyrinogen-IX from coproporphyrinogen-III (AdoMet route): step 1/1.</text>
</comment>
<dbReference type="InterPro" id="IPR058240">
    <property type="entry name" value="rSAM_sf"/>
</dbReference>
<dbReference type="EMBL" id="BAAFGK010000005">
    <property type="protein sequence ID" value="GAB0058546.1"/>
    <property type="molecule type" value="Genomic_DNA"/>
</dbReference>
<gene>
    <name evidence="17" type="primary">hemN</name>
    <name evidence="17" type="ORF">SIID45300_02897</name>
</gene>
<dbReference type="SMART" id="SM00729">
    <property type="entry name" value="Elp3"/>
    <property type="match status" value="1"/>
</dbReference>
<comment type="caution">
    <text evidence="17">The sequence shown here is derived from an EMBL/GenBank/DDBJ whole genome shotgun (WGS) entry which is preliminary data.</text>
</comment>
<dbReference type="RefSeq" id="WP_420906266.1">
    <property type="nucleotide sequence ID" value="NZ_BAAFGK010000005.1"/>
</dbReference>
<dbReference type="Gene3D" id="1.10.10.920">
    <property type="match status" value="1"/>
</dbReference>
<comment type="cofactor">
    <cofactor evidence="15">
        <name>[4Fe-4S] cluster</name>
        <dbReference type="ChEBI" id="CHEBI:49883"/>
    </cofactor>
    <text evidence="15">Binds 1 [4Fe-4S] cluster. The cluster is coordinated with 3 cysteines and an exchangeable S-adenosyl-L-methionine.</text>
</comment>
<comment type="catalytic activity">
    <reaction evidence="14 15">
        <text>coproporphyrinogen III + 2 S-adenosyl-L-methionine = protoporphyrinogen IX + 2 5'-deoxyadenosine + 2 L-methionine + 2 CO2</text>
        <dbReference type="Rhea" id="RHEA:15425"/>
        <dbReference type="ChEBI" id="CHEBI:16526"/>
        <dbReference type="ChEBI" id="CHEBI:17319"/>
        <dbReference type="ChEBI" id="CHEBI:57307"/>
        <dbReference type="ChEBI" id="CHEBI:57309"/>
        <dbReference type="ChEBI" id="CHEBI:57844"/>
        <dbReference type="ChEBI" id="CHEBI:59789"/>
        <dbReference type="EC" id="1.3.98.3"/>
    </reaction>
</comment>
<protein>
    <recommendedName>
        <fullName evidence="15">Coproporphyrinogen-III oxidase</fullName>
        <ecNumber evidence="15">1.3.98.3</ecNumber>
    </recommendedName>
</protein>
<dbReference type="Pfam" id="PF04055">
    <property type="entry name" value="Radical_SAM"/>
    <property type="match status" value="1"/>
</dbReference>
<evidence type="ECO:0000256" key="10">
    <source>
        <dbReference type="ARBA" id="ARBA00023004"/>
    </source>
</evidence>
<evidence type="ECO:0000256" key="11">
    <source>
        <dbReference type="ARBA" id="ARBA00023014"/>
    </source>
</evidence>
<keyword evidence="9 15" id="KW-0560">Oxidoreductase</keyword>
<comment type="subcellular location">
    <subcellularLocation>
        <location evidence="1 15">Cytoplasm</location>
    </subcellularLocation>
</comment>
<evidence type="ECO:0000256" key="5">
    <source>
        <dbReference type="ARBA" id="ARBA00022485"/>
    </source>
</evidence>
<evidence type="ECO:0000256" key="13">
    <source>
        <dbReference type="ARBA" id="ARBA00024295"/>
    </source>
</evidence>
<dbReference type="PANTHER" id="PTHR13932:SF6">
    <property type="entry name" value="OXYGEN-INDEPENDENT COPROPORPHYRINOGEN III OXIDASE"/>
    <property type="match status" value="1"/>
</dbReference>
<dbReference type="NCBIfam" id="TIGR00538">
    <property type="entry name" value="hemN"/>
    <property type="match status" value="1"/>
</dbReference>
<dbReference type="InterPro" id="IPR006638">
    <property type="entry name" value="Elp3/MiaA/NifB-like_rSAM"/>
</dbReference>
<dbReference type="SFLD" id="SFLDG01065">
    <property type="entry name" value="anaerobic_coproporphyrinogen-I"/>
    <property type="match status" value="1"/>
</dbReference>
<evidence type="ECO:0000256" key="4">
    <source>
        <dbReference type="ARBA" id="ARBA00011245"/>
    </source>
</evidence>
<evidence type="ECO:0000256" key="1">
    <source>
        <dbReference type="ARBA" id="ARBA00004496"/>
    </source>
</evidence>
<dbReference type="PIRSF" id="PIRSF000167">
    <property type="entry name" value="HemN"/>
    <property type="match status" value="1"/>
</dbReference>
<keyword evidence="6 15" id="KW-0963">Cytoplasm</keyword>
<dbReference type="SFLD" id="SFLDG01082">
    <property type="entry name" value="B12-binding_domain_containing"/>
    <property type="match status" value="1"/>
</dbReference>
<evidence type="ECO:0000313" key="17">
    <source>
        <dbReference type="EMBL" id="GAB0058546.1"/>
    </source>
</evidence>
<evidence type="ECO:0000256" key="3">
    <source>
        <dbReference type="ARBA" id="ARBA00005493"/>
    </source>
</evidence>
<dbReference type="Pfam" id="PF06969">
    <property type="entry name" value="HemN_C"/>
    <property type="match status" value="1"/>
</dbReference>
<organism evidence="17 18">
    <name type="scientific">Candidatus Magnetaquiglobus chichijimensis</name>
    <dbReference type="NCBI Taxonomy" id="3141448"/>
    <lineage>
        <taxon>Bacteria</taxon>
        <taxon>Pseudomonadati</taxon>
        <taxon>Pseudomonadota</taxon>
        <taxon>Magnetococcia</taxon>
        <taxon>Magnetococcales</taxon>
        <taxon>Candidatus Magnetaquicoccaceae</taxon>
        <taxon>Candidatus Magnetaquiglobus</taxon>
    </lineage>
</organism>
<keyword evidence="12 15" id="KW-0627">Porphyrin biosynthesis</keyword>
<evidence type="ECO:0000259" key="16">
    <source>
        <dbReference type="PROSITE" id="PS51918"/>
    </source>
</evidence>
<dbReference type="InterPro" id="IPR023404">
    <property type="entry name" value="rSAM_horseshoe"/>
</dbReference>
<comment type="subunit">
    <text evidence="4">Monomer.</text>
</comment>
<keyword evidence="10 15" id="KW-0408">Iron</keyword>
<dbReference type="CDD" id="cd01335">
    <property type="entry name" value="Radical_SAM"/>
    <property type="match status" value="1"/>
</dbReference>
<dbReference type="EC" id="1.3.98.3" evidence="15"/>
<keyword evidence="7 15" id="KW-0949">S-adenosyl-L-methionine</keyword>
<reference evidence="17 18" key="1">
    <citation type="submission" date="2024-09" db="EMBL/GenBank/DDBJ databases">
        <title>Draft genome sequence of Candidatus Magnetaquicoccaceae bacterium FCR-1.</title>
        <authorList>
            <person name="Shimoshige H."/>
            <person name="Shimamura S."/>
            <person name="Taoka A."/>
            <person name="Kobayashi H."/>
            <person name="Maekawa T."/>
        </authorList>
    </citation>
    <scope>NUCLEOTIDE SEQUENCE [LARGE SCALE GENOMIC DNA]</scope>
    <source>
        <strain evidence="17 18">FCR-1</strain>
    </source>
</reference>
<comment type="function">
    <text evidence="13">Involved in the heme biosynthesis. Catalyzes the anaerobic oxidative decarboxylation of propionate groups of rings A and B of coproporphyrinogen III to yield the vinyl groups in protoporphyrinogen IX.</text>
</comment>
<keyword evidence="18" id="KW-1185">Reference proteome</keyword>
<keyword evidence="5 15" id="KW-0004">4Fe-4S</keyword>
<evidence type="ECO:0000256" key="7">
    <source>
        <dbReference type="ARBA" id="ARBA00022691"/>
    </source>
</evidence>
<dbReference type="Gene3D" id="3.80.30.20">
    <property type="entry name" value="tm_1862 like domain"/>
    <property type="match status" value="1"/>
</dbReference>
<dbReference type="PANTHER" id="PTHR13932">
    <property type="entry name" value="COPROPORPHYRINIGEN III OXIDASE"/>
    <property type="match status" value="1"/>
</dbReference>
<sequence>MSDAIVISQEVRFDRALIEKYDRSGPRYTSYPTAPHFHEGFGPEDFRREIARSSAEKPDRPLSLYLHIPFCDTVCYYCACNKIITPDRTRAVPYLDALIREIELMARNFTSERQVRQIHFGGGSPSYLTMEQTVRLWSALRDHFHLADKSAGEYGIEADPRECPTGTIARLGEIGFNRVSFGVQDLEPAVQKAVNRIQPLELTQRCVEEARANGFHSINLDLIYGLPLQTEASFMKTLEVVITDLQPDRLAVFNYAHLPQYFTPQRRIDVNQLPSAEVKLRILEQTISRLLAAGYVYVGMDHFAKPDDELAMSQRLGTLHRNFQGYTTRAECDLVGLGLTSISQFGHAYAQNYKTLPEYYARMDAGELAIFRGLELSVDDRIRRDVIMRLMCDFQLDRQGTGERLGIDFDQYFSVENGEIARMVDEGLLEDDGRCVRVTAGGRLLIRNVCMAFDWYLANGPQKKAFSKTI</sequence>
<dbReference type="InterPro" id="IPR010723">
    <property type="entry name" value="HemN_C"/>
</dbReference>
<keyword evidence="8 15" id="KW-0479">Metal-binding</keyword>
<dbReference type="InterPro" id="IPR004558">
    <property type="entry name" value="Coprogen_oxidase_HemN"/>
</dbReference>
<evidence type="ECO:0000256" key="14">
    <source>
        <dbReference type="ARBA" id="ARBA00048321"/>
    </source>
</evidence>
<dbReference type="InterPro" id="IPR034505">
    <property type="entry name" value="Coproporphyrinogen-III_oxidase"/>
</dbReference>
<dbReference type="PROSITE" id="PS51918">
    <property type="entry name" value="RADICAL_SAM"/>
    <property type="match status" value="1"/>
</dbReference>
<keyword evidence="11 15" id="KW-0411">Iron-sulfur</keyword>
<comment type="similarity">
    <text evidence="3 15">Belongs to the anaerobic coproporphyrinogen-III oxidase family.</text>
</comment>